<dbReference type="Pfam" id="PF13419">
    <property type="entry name" value="HAD_2"/>
    <property type="match status" value="1"/>
</dbReference>
<dbReference type="SUPFAM" id="SSF56784">
    <property type="entry name" value="HAD-like"/>
    <property type="match status" value="1"/>
</dbReference>
<dbReference type="Proteomes" id="UP001183648">
    <property type="component" value="Unassembled WGS sequence"/>
</dbReference>
<comment type="caution">
    <text evidence="1">The sequence shown here is derived from an EMBL/GenBank/DDBJ whole genome shotgun (WGS) entry which is preliminary data.</text>
</comment>
<dbReference type="InterPro" id="IPR050155">
    <property type="entry name" value="HAD-like_hydrolase_sf"/>
</dbReference>
<dbReference type="EMBL" id="JAVDYG010000001">
    <property type="protein sequence ID" value="MDR7363707.1"/>
    <property type="molecule type" value="Genomic_DNA"/>
</dbReference>
<sequence length="221" mass="23646">MPDVLLFDIDGTLVDSTYHHAMCWHRAFTRHGHDLTVNRLHRLIGMGGDRLVAAAAGDEVEESEGDALRDAWAEEYAEVADRVRPVPGAADAVRRLVDEGYVVALASSGERRFAEKAVDDLGLADVVTELTTSSDAEESKPDPELVETTWTRVREDHGGERALLVGDTPYDVESAHRAGIPCIAVLTGGFGEGELAGADAVVEDVSDLTVDLVEKVLSAAG</sequence>
<dbReference type="InterPro" id="IPR036412">
    <property type="entry name" value="HAD-like_sf"/>
</dbReference>
<accession>A0ABU2BZ89</accession>
<dbReference type="Gene3D" id="3.40.50.1000">
    <property type="entry name" value="HAD superfamily/HAD-like"/>
    <property type="match status" value="1"/>
</dbReference>
<name>A0ABU2BZ89_9ACTN</name>
<dbReference type="PANTHER" id="PTHR43434">
    <property type="entry name" value="PHOSPHOGLYCOLATE PHOSPHATASE"/>
    <property type="match status" value="1"/>
</dbReference>
<gene>
    <name evidence="1" type="ORF">J2S63_003260</name>
</gene>
<keyword evidence="2" id="KW-1185">Reference proteome</keyword>
<evidence type="ECO:0000313" key="2">
    <source>
        <dbReference type="Proteomes" id="UP001183648"/>
    </source>
</evidence>
<dbReference type="SFLD" id="SFLDS00003">
    <property type="entry name" value="Haloacid_Dehalogenase"/>
    <property type="match status" value="1"/>
</dbReference>
<dbReference type="SFLD" id="SFLDG01129">
    <property type="entry name" value="C1.5:_HAD__Beta-PGM__Phosphata"/>
    <property type="match status" value="1"/>
</dbReference>
<protein>
    <submittedName>
        <fullName evidence="1">Phosphoglycolate phosphatase-like HAD superfamily hydrolase</fullName>
    </submittedName>
</protein>
<dbReference type="PANTHER" id="PTHR43434:SF16">
    <property type="entry name" value="BLL8046 PROTEIN"/>
    <property type="match status" value="1"/>
</dbReference>
<dbReference type="InterPro" id="IPR023214">
    <property type="entry name" value="HAD_sf"/>
</dbReference>
<dbReference type="InterPro" id="IPR041492">
    <property type="entry name" value="HAD_2"/>
</dbReference>
<reference evidence="1 2" key="1">
    <citation type="submission" date="2023-07" db="EMBL/GenBank/DDBJ databases">
        <title>Sequencing the genomes of 1000 actinobacteria strains.</title>
        <authorList>
            <person name="Klenk H.-P."/>
        </authorList>
    </citation>
    <scope>NUCLEOTIDE SEQUENCE [LARGE SCALE GENOMIC DNA]</scope>
    <source>
        <strain evidence="1 2">DSM 19426</strain>
    </source>
</reference>
<dbReference type="Gene3D" id="1.10.150.240">
    <property type="entry name" value="Putative phosphatase, domain 2"/>
    <property type="match status" value="1"/>
</dbReference>
<proteinExistence type="predicted"/>
<dbReference type="SFLD" id="SFLDG01135">
    <property type="entry name" value="C1.5.6:_HAD__Beta-PGM__Phospha"/>
    <property type="match status" value="1"/>
</dbReference>
<evidence type="ECO:0000313" key="1">
    <source>
        <dbReference type="EMBL" id="MDR7363707.1"/>
    </source>
</evidence>
<dbReference type="InterPro" id="IPR023198">
    <property type="entry name" value="PGP-like_dom2"/>
</dbReference>
<dbReference type="RefSeq" id="WP_310304402.1">
    <property type="nucleotide sequence ID" value="NZ_BAAAPS010000005.1"/>
</dbReference>
<organism evidence="1 2">
    <name type="scientific">Nocardioides marmoribigeumensis</name>
    <dbReference type="NCBI Taxonomy" id="433649"/>
    <lineage>
        <taxon>Bacteria</taxon>
        <taxon>Bacillati</taxon>
        <taxon>Actinomycetota</taxon>
        <taxon>Actinomycetes</taxon>
        <taxon>Propionibacteriales</taxon>
        <taxon>Nocardioidaceae</taxon>
        <taxon>Nocardioides</taxon>
    </lineage>
</organism>